<evidence type="ECO:0000256" key="1">
    <source>
        <dbReference type="ARBA" id="ARBA00022723"/>
    </source>
</evidence>
<evidence type="ECO:0000313" key="3">
    <source>
        <dbReference type="EMBL" id="KAL0955842.1"/>
    </source>
</evidence>
<evidence type="ECO:0000259" key="2">
    <source>
        <dbReference type="PROSITE" id="PS00498"/>
    </source>
</evidence>
<keyword evidence="1" id="KW-0479">Metal-binding</keyword>
<name>A0ABR3JJG3_9AGAR</name>
<feature type="domain" description="Tyrosinase copper-binding" evidence="2">
    <location>
        <begin position="141"/>
        <end position="152"/>
    </location>
</feature>
<dbReference type="Pfam" id="PF00264">
    <property type="entry name" value="Tyrosinase"/>
    <property type="match status" value="1"/>
</dbReference>
<proteinExistence type="predicted"/>
<sequence>MPYWDWSRDHRDLFKAPVFDPDPVSGLGENGACDDDCNIQTGALSELSHSAVNLSWPIPHVLRRNMTVRAEPDDDPHNSTVGVEFVSQAMEISTPGDYFMFQHKMTQIHNHIHNFVGGDLEGECPKIIPKYECSGSFTSNDPLFWLHHGQMDRIWWNWQMAHPHNFDAFHGFALTKEFQQMQTGWGDFKPNASVDHMLRFDHVTAPVHVSRTFNVSAPPFCYYYDDQEPPV</sequence>
<dbReference type="Proteomes" id="UP001556367">
    <property type="component" value="Unassembled WGS sequence"/>
</dbReference>
<dbReference type="PROSITE" id="PS00498">
    <property type="entry name" value="TYROSINASE_2"/>
    <property type="match status" value="1"/>
</dbReference>
<dbReference type="SUPFAM" id="SSF48056">
    <property type="entry name" value="Di-copper centre-containing domain"/>
    <property type="match status" value="1"/>
</dbReference>
<dbReference type="InterPro" id="IPR050316">
    <property type="entry name" value="Tyrosinase/Hemocyanin"/>
</dbReference>
<dbReference type="InterPro" id="IPR008922">
    <property type="entry name" value="Di-copper_centre_dom_sf"/>
</dbReference>
<reference evidence="4" key="1">
    <citation type="submission" date="2024-06" db="EMBL/GenBank/DDBJ databases">
        <title>Multi-omics analyses provide insights into the biosynthesis of the anticancer antibiotic pleurotin in Hohenbuehelia grisea.</title>
        <authorList>
            <person name="Weaver J.A."/>
            <person name="Alberti F."/>
        </authorList>
    </citation>
    <scope>NUCLEOTIDE SEQUENCE [LARGE SCALE GENOMIC DNA]</scope>
    <source>
        <strain evidence="4">T-177</strain>
    </source>
</reference>
<dbReference type="PANTHER" id="PTHR11474">
    <property type="entry name" value="TYROSINASE FAMILY MEMBER"/>
    <property type="match status" value="1"/>
</dbReference>
<dbReference type="PANTHER" id="PTHR11474:SF127">
    <property type="entry name" value="TYROSINASE COPPER-BINDING DOMAIN-CONTAINING PROTEIN"/>
    <property type="match status" value="1"/>
</dbReference>
<keyword evidence="4" id="KW-1185">Reference proteome</keyword>
<organism evidence="3 4">
    <name type="scientific">Hohenbuehelia grisea</name>
    <dbReference type="NCBI Taxonomy" id="104357"/>
    <lineage>
        <taxon>Eukaryota</taxon>
        <taxon>Fungi</taxon>
        <taxon>Dikarya</taxon>
        <taxon>Basidiomycota</taxon>
        <taxon>Agaricomycotina</taxon>
        <taxon>Agaricomycetes</taxon>
        <taxon>Agaricomycetidae</taxon>
        <taxon>Agaricales</taxon>
        <taxon>Pleurotineae</taxon>
        <taxon>Pleurotaceae</taxon>
        <taxon>Hohenbuehelia</taxon>
    </lineage>
</organism>
<gene>
    <name evidence="3" type="ORF">HGRIS_002044</name>
</gene>
<accession>A0ABR3JJG3</accession>
<evidence type="ECO:0000313" key="4">
    <source>
        <dbReference type="Proteomes" id="UP001556367"/>
    </source>
</evidence>
<dbReference type="PRINTS" id="PR00092">
    <property type="entry name" value="TYROSINASE"/>
</dbReference>
<dbReference type="InterPro" id="IPR002227">
    <property type="entry name" value="Tyrosinase_Cu-bd"/>
</dbReference>
<comment type="caution">
    <text evidence="3">The sequence shown here is derived from an EMBL/GenBank/DDBJ whole genome shotgun (WGS) entry which is preliminary data.</text>
</comment>
<protein>
    <recommendedName>
        <fullName evidence="2">Tyrosinase copper-binding domain-containing protein</fullName>
    </recommendedName>
</protein>
<dbReference type="EMBL" id="JASNQZ010000006">
    <property type="protein sequence ID" value="KAL0955842.1"/>
    <property type="molecule type" value="Genomic_DNA"/>
</dbReference>
<dbReference type="Gene3D" id="1.10.1280.10">
    <property type="entry name" value="Di-copper center containing domain from catechol oxidase"/>
    <property type="match status" value="1"/>
</dbReference>